<evidence type="ECO:0000256" key="1">
    <source>
        <dbReference type="ARBA" id="ARBA00022737"/>
    </source>
</evidence>
<dbReference type="Pfam" id="PF24883">
    <property type="entry name" value="NPHP3_N"/>
    <property type="match status" value="1"/>
</dbReference>
<feature type="compositionally biased region" description="Low complexity" evidence="2">
    <location>
        <begin position="19"/>
        <end position="32"/>
    </location>
</feature>
<dbReference type="Gene3D" id="3.40.50.300">
    <property type="entry name" value="P-loop containing nucleotide triphosphate hydrolases"/>
    <property type="match status" value="1"/>
</dbReference>
<feature type="region of interest" description="Disordered" evidence="2">
    <location>
        <begin position="1"/>
        <end position="32"/>
    </location>
</feature>
<evidence type="ECO:0000259" key="3">
    <source>
        <dbReference type="Pfam" id="PF24883"/>
    </source>
</evidence>
<feature type="compositionally biased region" description="Polar residues" evidence="2">
    <location>
        <begin position="57"/>
        <end position="79"/>
    </location>
</feature>
<keyword evidence="1" id="KW-0677">Repeat</keyword>
<proteinExistence type="predicted"/>
<name>A0A409YSE7_9AGAR</name>
<comment type="caution">
    <text evidence="4">The sequence shown here is derived from an EMBL/GenBank/DDBJ whole genome shotgun (WGS) entry which is preliminary data.</text>
</comment>
<protein>
    <recommendedName>
        <fullName evidence="3">Nephrocystin 3-like N-terminal domain-containing protein</fullName>
    </recommendedName>
</protein>
<dbReference type="Gene3D" id="1.20.930.20">
    <property type="entry name" value="Adaptor protein Cbl, N-terminal domain"/>
    <property type="match status" value="1"/>
</dbReference>
<dbReference type="InterPro" id="IPR036537">
    <property type="entry name" value="Adaptor_Cbl_N_dom_sf"/>
</dbReference>
<dbReference type="OrthoDB" id="3261813at2759"/>
<gene>
    <name evidence="4" type="ORF">CVT26_005697</name>
</gene>
<dbReference type="Proteomes" id="UP000284706">
    <property type="component" value="Unassembled WGS sequence"/>
</dbReference>
<organism evidence="4 5">
    <name type="scientific">Gymnopilus dilepis</name>
    <dbReference type="NCBI Taxonomy" id="231916"/>
    <lineage>
        <taxon>Eukaryota</taxon>
        <taxon>Fungi</taxon>
        <taxon>Dikarya</taxon>
        <taxon>Basidiomycota</taxon>
        <taxon>Agaricomycotina</taxon>
        <taxon>Agaricomycetes</taxon>
        <taxon>Agaricomycetidae</taxon>
        <taxon>Agaricales</taxon>
        <taxon>Agaricineae</taxon>
        <taxon>Hymenogastraceae</taxon>
        <taxon>Gymnopilus</taxon>
    </lineage>
</organism>
<evidence type="ECO:0000313" key="4">
    <source>
        <dbReference type="EMBL" id="PPR05945.1"/>
    </source>
</evidence>
<evidence type="ECO:0000313" key="5">
    <source>
        <dbReference type="Proteomes" id="UP000284706"/>
    </source>
</evidence>
<feature type="region of interest" description="Disordered" evidence="2">
    <location>
        <begin position="48"/>
        <end position="87"/>
    </location>
</feature>
<sequence>MPEHTRKRDKIFGFLSGCSSASKPPSRSNNPSKLSRLLKFVKDFIHSPSHEPRHLSEGTTVTEPRATIPSSQSQPADTPSDSRKPFTKSKSFEKDIALLHASFILHEDSRLKEVILLILEICDNDKEDRLAEALETCTRFVVRLAEAAEGHQVGVAKAIADFKKTIENVKAQIDEDATCSEALSSMVNGEINKIEPPFLKDNEDGSSQSLSKFIDVALSSSIHFLSLVQSASCLVPVPCIQPVVEQIVVMLQAISQTRSNYDKMTEIVDTAGAFAVSCAVICSESSPGPSPEFRRALDNFTKKLETVAQECNALSRCGLFSRYLKQGTHASDLQDIKERLQNAIQVFQTDAQLSIKMDTDVLKRNTGFISDWISNTKEPVLWIHSAAGLGKSTVAQQLIHLLQDNNLLAGGVLLTLAGKEHSSEIIRMIAKQLGEEHPRAVGNIAEAARTVPMLLRK</sequence>
<dbReference type="AlphaFoldDB" id="A0A409YSE7"/>
<dbReference type="CDD" id="cd21037">
    <property type="entry name" value="MLKL_NTD"/>
    <property type="match status" value="1"/>
</dbReference>
<dbReference type="STRING" id="231916.A0A409YSE7"/>
<accession>A0A409YSE7</accession>
<dbReference type="InterPro" id="IPR059179">
    <property type="entry name" value="MLKL-like_MCAfunc"/>
</dbReference>
<evidence type="ECO:0000256" key="2">
    <source>
        <dbReference type="SAM" id="MobiDB-lite"/>
    </source>
</evidence>
<reference evidence="4 5" key="1">
    <citation type="journal article" date="2018" name="Evol. Lett.">
        <title>Horizontal gene cluster transfer increased hallucinogenic mushroom diversity.</title>
        <authorList>
            <person name="Reynolds H.T."/>
            <person name="Vijayakumar V."/>
            <person name="Gluck-Thaler E."/>
            <person name="Korotkin H.B."/>
            <person name="Matheny P.B."/>
            <person name="Slot J.C."/>
        </authorList>
    </citation>
    <scope>NUCLEOTIDE SEQUENCE [LARGE SCALE GENOMIC DNA]</scope>
    <source>
        <strain evidence="4 5">SRW20</strain>
    </source>
</reference>
<keyword evidence="5" id="KW-1185">Reference proteome</keyword>
<dbReference type="EMBL" id="NHYE01000398">
    <property type="protein sequence ID" value="PPR05945.1"/>
    <property type="molecule type" value="Genomic_DNA"/>
</dbReference>
<dbReference type="GO" id="GO:0007166">
    <property type="term" value="P:cell surface receptor signaling pathway"/>
    <property type="evidence" value="ECO:0007669"/>
    <property type="project" value="InterPro"/>
</dbReference>
<dbReference type="InterPro" id="IPR056884">
    <property type="entry name" value="NPHP3-like_N"/>
</dbReference>
<dbReference type="SUPFAM" id="SSF52540">
    <property type="entry name" value="P-loop containing nucleoside triphosphate hydrolases"/>
    <property type="match status" value="1"/>
</dbReference>
<dbReference type="InterPro" id="IPR027417">
    <property type="entry name" value="P-loop_NTPase"/>
</dbReference>
<dbReference type="InParanoid" id="A0A409YSE7"/>
<feature type="domain" description="Nephrocystin 3-like N-terminal" evidence="3">
    <location>
        <begin position="370"/>
        <end position="446"/>
    </location>
</feature>